<comment type="caution">
    <text evidence="2">The sequence shown here is derived from an EMBL/GenBank/DDBJ whole genome shotgun (WGS) entry which is preliminary data.</text>
</comment>
<dbReference type="GeneID" id="63853368"/>
<dbReference type="Proteomes" id="UP000800039">
    <property type="component" value="Unassembled WGS sequence"/>
</dbReference>
<evidence type="ECO:0000256" key="1">
    <source>
        <dbReference type="SAM" id="MobiDB-lite"/>
    </source>
</evidence>
<proteinExistence type="predicted"/>
<accession>A0A9P4GDQ6</accession>
<evidence type="ECO:0000313" key="2">
    <source>
        <dbReference type="EMBL" id="KAF1843369.1"/>
    </source>
</evidence>
<dbReference type="RefSeq" id="XP_040785932.1">
    <property type="nucleotide sequence ID" value="XM_040936117.1"/>
</dbReference>
<reference evidence="2" key="1">
    <citation type="submission" date="2020-01" db="EMBL/GenBank/DDBJ databases">
        <authorList>
            <consortium name="DOE Joint Genome Institute"/>
            <person name="Haridas S."/>
            <person name="Albert R."/>
            <person name="Binder M."/>
            <person name="Bloem J."/>
            <person name="Labutti K."/>
            <person name="Salamov A."/>
            <person name="Andreopoulos B."/>
            <person name="Baker S.E."/>
            <person name="Barry K."/>
            <person name="Bills G."/>
            <person name="Bluhm B.H."/>
            <person name="Cannon C."/>
            <person name="Castanera R."/>
            <person name="Culley D.E."/>
            <person name="Daum C."/>
            <person name="Ezra D."/>
            <person name="Gonzalez J.B."/>
            <person name="Henrissat B."/>
            <person name="Kuo A."/>
            <person name="Liang C."/>
            <person name="Lipzen A."/>
            <person name="Lutzoni F."/>
            <person name="Magnuson J."/>
            <person name="Mondo S."/>
            <person name="Nolan M."/>
            <person name="Ohm R."/>
            <person name="Pangilinan J."/>
            <person name="Park H.-J."/>
            <person name="Ramirez L."/>
            <person name="Alfaro M."/>
            <person name="Sun H."/>
            <person name="Tritt A."/>
            <person name="Yoshinaga Y."/>
            <person name="Zwiers L.-H."/>
            <person name="Turgeon B.G."/>
            <person name="Goodwin S.B."/>
            <person name="Spatafora J.W."/>
            <person name="Crous P.W."/>
            <person name="Grigoriev I.V."/>
        </authorList>
    </citation>
    <scope>NUCLEOTIDE SEQUENCE</scope>
    <source>
        <strain evidence="2">CBS 394.84</strain>
    </source>
</reference>
<feature type="region of interest" description="Disordered" evidence="1">
    <location>
        <begin position="339"/>
        <end position="371"/>
    </location>
</feature>
<gene>
    <name evidence="2" type="ORF">K460DRAFT_396682</name>
</gene>
<sequence>MSSTANTTMHERDIPGLAAQAIVSRAETCHTELSFCVPTSLAFAKRLTWEQTPWIRSNTNRKSANPINEADAHTIAYSLSIHQGQTVSAEAVKNALLFGTTYHPSAPSDEQIGTYPYLLVVFPHAQGNISRDTTFLNTWHDQIIKPAFDRAWKDSGLTTIYGAEVDGQSRILPPSGTRTVKDALPAKGFLERLRNGNPTSVRDCWPVWNDDWGLGTEGRYTAVRSRIYSEAWEAIKGMVKGHPDLLSFQDPILLALCGAKIYVAPELPVQSKFKYVAQEWDKFVDARYVENGSFKVVFQTVLGTQTEGAVQLEPEPFAWIGDATGRSFKRMVEDVGKEVGKVGEKEDEDGGEGGDEDLDADKHRDKQAREG</sequence>
<name>A0A9P4GDQ6_9PLEO</name>
<dbReference type="EMBL" id="ML976617">
    <property type="protein sequence ID" value="KAF1843369.1"/>
    <property type="molecule type" value="Genomic_DNA"/>
</dbReference>
<dbReference type="OrthoDB" id="3774700at2759"/>
<feature type="compositionally biased region" description="Basic and acidic residues" evidence="1">
    <location>
        <begin position="360"/>
        <end position="371"/>
    </location>
</feature>
<keyword evidence="3" id="KW-1185">Reference proteome</keyword>
<evidence type="ECO:0000313" key="3">
    <source>
        <dbReference type="Proteomes" id="UP000800039"/>
    </source>
</evidence>
<feature type="compositionally biased region" description="Acidic residues" evidence="1">
    <location>
        <begin position="345"/>
        <end position="359"/>
    </location>
</feature>
<organism evidence="2 3">
    <name type="scientific">Cucurbitaria berberidis CBS 394.84</name>
    <dbReference type="NCBI Taxonomy" id="1168544"/>
    <lineage>
        <taxon>Eukaryota</taxon>
        <taxon>Fungi</taxon>
        <taxon>Dikarya</taxon>
        <taxon>Ascomycota</taxon>
        <taxon>Pezizomycotina</taxon>
        <taxon>Dothideomycetes</taxon>
        <taxon>Pleosporomycetidae</taxon>
        <taxon>Pleosporales</taxon>
        <taxon>Pleosporineae</taxon>
        <taxon>Cucurbitariaceae</taxon>
        <taxon>Cucurbitaria</taxon>
    </lineage>
</organism>
<protein>
    <submittedName>
        <fullName evidence="2">Uncharacterized protein</fullName>
    </submittedName>
</protein>
<dbReference type="AlphaFoldDB" id="A0A9P4GDQ6"/>